<dbReference type="InterPro" id="IPR002156">
    <property type="entry name" value="RNaseH_domain"/>
</dbReference>
<comment type="caution">
    <text evidence="2">The sequence shown here is derived from an EMBL/GenBank/DDBJ whole genome shotgun (WGS) entry which is preliminary data.</text>
</comment>
<dbReference type="GO" id="GO:0004523">
    <property type="term" value="F:RNA-DNA hybrid ribonuclease activity"/>
    <property type="evidence" value="ECO:0007669"/>
    <property type="project" value="InterPro"/>
</dbReference>
<sequence>MGLVESAMEEEEPLHLSLNSCQLQECDVPSYKVERNHRSRPPDLCAMILQHAHYTQLAMNSYSATRYSQPRWVRWKPPDEGWVKLNTDGSFNRDGNSASAGGLIRDSLGDWIFGFIVNVGSASIFIAELWGLREGLRLCKALGLSRVVAELDSLMAVRFINDNRDPDNLFAALILDIRLLMPNFQACVLQHTLREGNAAADFLASMGHSSQPGLRVIDSPPDGLRYILVRDQLGASFLRH</sequence>
<dbReference type="InterPro" id="IPR053151">
    <property type="entry name" value="RNase_H-like"/>
</dbReference>
<feature type="domain" description="RNase H type-1" evidence="1">
    <location>
        <begin position="86"/>
        <end position="206"/>
    </location>
</feature>
<dbReference type="Proteomes" id="UP001054252">
    <property type="component" value="Unassembled WGS sequence"/>
</dbReference>
<reference evidence="2 3" key="1">
    <citation type="journal article" date="2021" name="Commun. Biol.">
        <title>The genome of Shorea leprosula (Dipterocarpaceae) highlights the ecological relevance of drought in aseasonal tropical rainforests.</title>
        <authorList>
            <person name="Ng K.K.S."/>
            <person name="Kobayashi M.J."/>
            <person name="Fawcett J.A."/>
            <person name="Hatakeyama M."/>
            <person name="Paape T."/>
            <person name="Ng C.H."/>
            <person name="Ang C.C."/>
            <person name="Tnah L.H."/>
            <person name="Lee C.T."/>
            <person name="Nishiyama T."/>
            <person name="Sese J."/>
            <person name="O'Brien M.J."/>
            <person name="Copetti D."/>
            <person name="Mohd Noor M.I."/>
            <person name="Ong R.C."/>
            <person name="Putra M."/>
            <person name="Sireger I.Z."/>
            <person name="Indrioko S."/>
            <person name="Kosugi Y."/>
            <person name="Izuno A."/>
            <person name="Isagi Y."/>
            <person name="Lee S.L."/>
            <person name="Shimizu K.K."/>
        </authorList>
    </citation>
    <scope>NUCLEOTIDE SEQUENCE [LARGE SCALE GENOMIC DNA]</scope>
    <source>
        <strain evidence="2">214</strain>
    </source>
</reference>
<dbReference type="GO" id="GO:0003676">
    <property type="term" value="F:nucleic acid binding"/>
    <property type="evidence" value="ECO:0007669"/>
    <property type="project" value="InterPro"/>
</dbReference>
<proteinExistence type="predicted"/>
<dbReference type="Gene3D" id="3.30.420.10">
    <property type="entry name" value="Ribonuclease H-like superfamily/Ribonuclease H"/>
    <property type="match status" value="1"/>
</dbReference>
<dbReference type="InterPro" id="IPR012337">
    <property type="entry name" value="RNaseH-like_sf"/>
</dbReference>
<dbReference type="SUPFAM" id="SSF53098">
    <property type="entry name" value="Ribonuclease H-like"/>
    <property type="match status" value="1"/>
</dbReference>
<evidence type="ECO:0000313" key="3">
    <source>
        <dbReference type="Proteomes" id="UP001054252"/>
    </source>
</evidence>
<dbReference type="CDD" id="cd06222">
    <property type="entry name" value="RNase_H_like"/>
    <property type="match status" value="1"/>
</dbReference>
<keyword evidence="3" id="KW-1185">Reference proteome</keyword>
<protein>
    <recommendedName>
        <fullName evidence="1">RNase H type-1 domain-containing protein</fullName>
    </recommendedName>
</protein>
<dbReference type="AlphaFoldDB" id="A0AAV5MDS4"/>
<evidence type="ECO:0000313" key="2">
    <source>
        <dbReference type="EMBL" id="GKV47627.1"/>
    </source>
</evidence>
<dbReference type="PANTHER" id="PTHR47723">
    <property type="entry name" value="OS05G0353850 PROTEIN"/>
    <property type="match status" value="1"/>
</dbReference>
<accession>A0AAV5MDS4</accession>
<evidence type="ECO:0000259" key="1">
    <source>
        <dbReference type="Pfam" id="PF13456"/>
    </source>
</evidence>
<dbReference type="PANTHER" id="PTHR47723:SF19">
    <property type="entry name" value="POLYNUCLEOTIDYL TRANSFERASE, RIBONUCLEASE H-LIKE SUPERFAMILY PROTEIN"/>
    <property type="match status" value="1"/>
</dbReference>
<name>A0AAV5MDS4_9ROSI</name>
<dbReference type="Pfam" id="PF13456">
    <property type="entry name" value="RVT_3"/>
    <property type="match status" value="1"/>
</dbReference>
<dbReference type="EMBL" id="BPVZ01000232">
    <property type="protein sequence ID" value="GKV47627.1"/>
    <property type="molecule type" value="Genomic_DNA"/>
</dbReference>
<dbReference type="InterPro" id="IPR036397">
    <property type="entry name" value="RNaseH_sf"/>
</dbReference>
<gene>
    <name evidence="2" type="ORF">SLEP1_g54510</name>
</gene>
<organism evidence="2 3">
    <name type="scientific">Rubroshorea leprosula</name>
    <dbReference type="NCBI Taxonomy" id="152421"/>
    <lineage>
        <taxon>Eukaryota</taxon>
        <taxon>Viridiplantae</taxon>
        <taxon>Streptophyta</taxon>
        <taxon>Embryophyta</taxon>
        <taxon>Tracheophyta</taxon>
        <taxon>Spermatophyta</taxon>
        <taxon>Magnoliopsida</taxon>
        <taxon>eudicotyledons</taxon>
        <taxon>Gunneridae</taxon>
        <taxon>Pentapetalae</taxon>
        <taxon>rosids</taxon>
        <taxon>malvids</taxon>
        <taxon>Malvales</taxon>
        <taxon>Dipterocarpaceae</taxon>
        <taxon>Rubroshorea</taxon>
    </lineage>
</organism>
<dbReference type="InterPro" id="IPR044730">
    <property type="entry name" value="RNase_H-like_dom_plant"/>
</dbReference>